<evidence type="ECO:0000256" key="1">
    <source>
        <dbReference type="SAM" id="SignalP"/>
    </source>
</evidence>
<dbReference type="EMBL" id="KI913981">
    <property type="protein sequence ID" value="ETV95388.1"/>
    <property type="molecule type" value="Genomic_DNA"/>
</dbReference>
<name>A0A024TN19_9STRA</name>
<feature type="signal peptide" evidence="1">
    <location>
        <begin position="1"/>
        <end position="27"/>
    </location>
</feature>
<reference evidence="2" key="1">
    <citation type="submission" date="2013-12" db="EMBL/GenBank/DDBJ databases">
        <title>The Genome Sequence of Aphanomyces invadans NJM9701.</title>
        <authorList>
            <consortium name="The Broad Institute Genomics Platform"/>
            <person name="Russ C."/>
            <person name="Tyler B."/>
            <person name="van West P."/>
            <person name="Dieguez-Uribeondo J."/>
            <person name="Young S.K."/>
            <person name="Zeng Q."/>
            <person name="Gargeya S."/>
            <person name="Fitzgerald M."/>
            <person name="Abouelleil A."/>
            <person name="Alvarado L."/>
            <person name="Chapman S.B."/>
            <person name="Gainer-Dewar J."/>
            <person name="Goldberg J."/>
            <person name="Griggs A."/>
            <person name="Gujja S."/>
            <person name="Hansen M."/>
            <person name="Howarth C."/>
            <person name="Imamovic A."/>
            <person name="Ireland A."/>
            <person name="Larimer J."/>
            <person name="McCowan C."/>
            <person name="Murphy C."/>
            <person name="Pearson M."/>
            <person name="Poon T.W."/>
            <person name="Priest M."/>
            <person name="Roberts A."/>
            <person name="Saif S."/>
            <person name="Shea T."/>
            <person name="Sykes S."/>
            <person name="Wortman J."/>
            <person name="Nusbaum C."/>
            <person name="Birren B."/>
        </authorList>
    </citation>
    <scope>NUCLEOTIDE SEQUENCE [LARGE SCALE GENOMIC DNA]</scope>
    <source>
        <strain evidence="2">NJM9701</strain>
    </source>
</reference>
<feature type="chain" id="PRO_5001534456" description="Secreted protein" evidence="1">
    <location>
        <begin position="28"/>
        <end position="155"/>
    </location>
</feature>
<gene>
    <name evidence="2" type="ORF">H310_11269</name>
</gene>
<dbReference type="GeneID" id="20088319"/>
<sequence>MGVPHLDHVKSIAILLSTAWIAPTVPAMPFPKEARGDLVITAPDETRLALLCDQSTHVRPTCGCGDSKRLRRWQQQQRLVQQERPDLGSALQPWKATQANLPTFRRCSTATTHEAFTQACRRDRRLLHVVPPLWGKSAAPWFSLGVRRFAGGVVV</sequence>
<evidence type="ECO:0008006" key="3">
    <source>
        <dbReference type="Google" id="ProtNLM"/>
    </source>
</evidence>
<protein>
    <recommendedName>
        <fullName evidence="3">Secreted protein</fullName>
    </recommendedName>
</protein>
<dbReference type="VEuPathDB" id="FungiDB:H310_11269"/>
<proteinExistence type="predicted"/>
<evidence type="ECO:0000313" key="2">
    <source>
        <dbReference type="EMBL" id="ETV95388.1"/>
    </source>
</evidence>
<keyword evidence="1" id="KW-0732">Signal</keyword>
<dbReference type="RefSeq" id="XP_008876089.1">
    <property type="nucleotide sequence ID" value="XM_008877867.1"/>
</dbReference>
<organism evidence="2">
    <name type="scientific">Aphanomyces invadans</name>
    <dbReference type="NCBI Taxonomy" id="157072"/>
    <lineage>
        <taxon>Eukaryota</taxon>
        <taxon>Sar</taxon>
        <taxon>Stramenopiles</taxon>
        <taxon>Oomycota</taxon>
        <taxon>Saprolegniomycetes</taxon>
        <taxon>Saprolegniales</taxon>
        <taxon>Verrucalvaceae</taxon>
        <taxon>Aphanomyces</taxon>
    </lineage>
</organism>
<dbReference type="AlphaFoldDB" id="A0A024TN19"/>
<accession>A0A024TN19</accession>